<evidence type="ECO:0000256" key="1">
    <source>
        <dbReference type="SAM" id="MobiDB-lite"/>
    </source>
</evidence>
<dbReference type="AGR" id="Xenbase:XB-GENE-6462768"/>
<feature type="region of interest" description="Disordered" evidence="1">
    <location>
        <begin position="1"/>
        <end position="102"/>
    </location>
</feature>
<gene>
    <name evidence="3 5 6 7 8" type="primary">ccdc34</name>
</gene>
<dbReference type="Ensembl" id="ENSXETT00000105955">
    <property type="protein sequence ID" value="ENSXETP00000110000"/>
    <property type="gene ID" value="ENSXETG00000030104"/>
</dbReference>
<reference evidence="5 6" key="3">
    <citation type="submission" date="2025-04" db="UniProtKB">
        <authorList>
            <consortium name="RefSeq"/>
        </authorList>
    </citation>
    <scope>IDENTIFICATION</scope>
    <source>
        <strain evidence="5 6">Nigerian</strain>
        <tissue evidence="5 6">Liver and blood</tissue>
    </source>
</reference>
<dbReference type="Proteomes" id="UP000008143">
    <property type="component" value="Chromosome 4"/>
</dbReference>
<dbReference type="AlphaFoldDB" id="A0A6I8PR30"/>
<dbReference type="CTD" id="91057"/>
<feature type="compositionally biased region" description="Basic and acidic residues" evidence="1">
    <location>
        <begin position="26"/>
        <end position="38"/>
    </location>
</feature>
<reference evidence="3" key="2">
    <citation type="submission" date="2020-05" db="UniProtKB">
        <authorList>
            <consortium name="Ensembl"/>
        </authorList>
    </citation>
    <scope>IDENTIFICATION</scope>
</reference>
<feature type="domain" description="Coiled-coil" evidence="2">
    <location>
        <begin position="105"/>
        <end position="284"/>
    </location>
</feature>
<feature type="compositionally biased region" description="Basic and acidic residues" evidence="1">
    <location>
        <begin position="88"/>
        <end position="100"/>
    </location>
</feature>
<evidence type="ECO:0000313" key="3">
    <source>
        <dbReference type="Ensembl" id="ENSXETP00000060188"/>
    </source>
</evidence>
<dbReference type="Pfam" id="PF13904">
    <property type="entry name" value="CCDC34"/>
    <property type="match status" value="1"/>
</dbReference>
<evidence type="ECO:0000313" key="4">
    <source>
        <dbReference type="Proteomes" id="UP000008143"/>
    </source>
</evidence>
<reference evidence="3" key="1">
    <citation type="journal article" date="2010" name="Science">
        <title>The genome of the Western clawed frog Xenopus tropicalis.</title>
        <authorList>
            <person name="Hellsten U."/>
            <person name="Harland R.M."/>
            <person name="Gilchrist M.J."/>
            <person name="Hendrix D."/>
            <person name="Jurka J."/>
            <person name="Kapitonov V."/>
            <person name="Ovcharenko I."/>
            <person name="Putnam N.H."/>
            <person name="Shu S."/>
            <person name="Taher L."/>
            <person name="Blitz I.L."/>
            <person name="Blumberg B."/>
            <person name="Dichmann D.S."/>
            <person name="Dubchak I."/>
            <person name="Amaya E."/>
            <person name="Detter J.C."/>
            <person name="Fletcher R."/>
            <person name="Gerhard D.S."/>
            <person name="Goodstein D."/>
            <person name="Graves T."/>
            <person name="Grigoriev I.V."/>
            <person name="Grimwood J."/>
            <person name="Kawashima T."/>
            <person name="Lindquist E."/>
            <person name="Lucas S.M."/>
            <person name="Mead P.E."/>
            <person name="Mitros T."/>
            <person name="Ogino H."/>
            <person name="Ohta Y."/>
            <person name="Poliakov A.V."/>
            <person name="Pollet N."/>
            <person name="Robert J."/>
            <person name="Salamov A."/>
            <person name="Sater A.K."/>
            <person name="Schmutz J."/>
            <person name="Terry A."/>
            <person name="Vize P.D."/>
            <person name="Warren W.C."/>
            <person name="Wells D."/>
            <person name="Wills A."/>
            <person name="Wilson R.K."/>
            <person name="Zimmerman L.B."/>
            <person name="Zorn A.M."/>
            <person name="Grainger R."/>
            <person name="Grammer T."/>
            <person name="Khokha M.K."/>
            <person name="Richardson P.M."/>
            <person name="Rokhsar D.S."/>
        </authorList>
    </citation>
    <scope>NUCLEOTIDE SEQUENCE [LARGE SCALE GENOMIC DNA]</scope>
    <source>
        <strain evidence="3">Nigerian</strain>
    </source>
</reference>
<feature type="region of interest" description="Disordered" evidence="1">
    <location>
        <begin position="134"/>
        <end position="190"/>
    </location>
</feature>
<evidence type="ECO:0000313" key="7">
    <source>
        <dbReference type="RefSeq" id="XP_031756383.1"/>
    </source>
</evidence>
<name>A0A6I8PR30_XENTR</name>
<dbReference type="PANTHER" id="PTHR23247:SF2">
    <property type="entry name" value="COILED-COIL DOMAIN-CONTAINING PROTEIN 34"/>
    <property type="match status" value="1"/>
</dbReference>
<dbReference type="PANTHER" id="PTHR23247">
    <property type="entry name" value="NY-REN-41 ANTIGEN L15 -RELATED"/>
    <property type="match status" value="1"/>
</dbReference>
<protein>
    <submittedName>
        <fullName evidence="3">Coiled-coil domain containing 34</fullName>
    </submittedName>
    <submittedName>
        <fullName evidence="5 6">Coiled-coil domain-containing protein 34</fullName>
    </submittedName>
</protein>
<dbReference type="InterPro" id="IPR045323">
    <property type="entry name" value="CCDC34"/>
</dbReference>
<dbReference type="Ensembl" id="ENSXETT00000065412">
    <property type="protein sequence ID" value="ENSXETP00000060188"/>
    <property type="gene ID" value="ENSXETG00000030104"/>
</dbReference>
<dbReference type="OrthoDB" id="5981665at2759"/>
<sequence>MSCSPVNKRLSDSAPSRSHSTPHGLVKTERRAPSRGHDLSVSADSTSSLLSPIYHESYESDVEDVTSDLQRLKDNNAAGKHRAPGTPEKGRHSQTEEHSMENLNLTPWEAWLLHKEKEGRIELQRKISEELKQEEERLKEQRQKEMKKKLAEEQRKEWVRKKKDQEQKERDERLLKEQQDKEAEELRRISVQEKANEKFEEWLRKKKVEEQERKKKEKEEEEKFQAAQRDKKDKASKVFKEWLEQAKDKPRPTLNSYGYVNGKLTGYYDASSYPAPGFYNPIPWKPIHIPPPPKEATKNLSAKKKKRPVSSQLYRPNVRSLSKPKDNLHVGGGIVKR</sequence>
<dbReference type="OMA" id="FTGDCRP"/>
<dbReference type="GeneTree" id="ENSGT00730000111271"/>
<dbReference type="Ensembl" id="ENSXETT00000114966">
    <property type="protein sequence ID" value="ENSXETP00000109611"/>
    <property type="gene ID" value="ENSXETG00000030104"/>
</dbReference>
<keyword evidence="4" id="KW-1185">Reference proteome</keyword>
<evidence type="ECO:0000313" key="8">
    <source>
        <dbReference type="Xenbase" id="XB-GENE-6462768"/>
    </source>
</evidence>
<feature type="compositionally biased region" description="Low complexity" evidence="1">
    <location>
        <begin position="39"/>
        <end position="51"/>
    </location>
</feature>
<dbReference type="GeneID" id="100494757"/>
<dbReference type="InterPro" id="IPR025259">
    <property type="entry name" value="CCDC34/181"/>
</dbReference>
<feature type="region of interest" description="Disordered" evidence="1">
    <location>
        <begin position="209"/>
        <end position="235"/>
    </location>
</feature>
<dbReference type="KEGG" id="xtr:100494757"/>
<dbReference type="Bgee" id="ENSXETG00000030104">
    <property type="expression patterns" value="Expressed in 2-cell stage embryo and 11 other cell types or tissues"/>
</dbReference>
<proteinExistence type="predicted"/>
<evidence type="ECO:0000313" key="6">
    <source>
        <dbReference type="RefSeq" id="XP_004913515.1"/>
    </source>
</evidence>
<organism evidence="3">
    <name type="scientific">Xenopus tropicalis</name>
    <name type="common">Western clawed frog</name>
    <name type="synonym">Silurana tropicalis</name>
    <dbReference type="NCBI Taxonomy" id="8364"/>
    <lineage>
        <taxon>Eukaryota</taxon>
        <taxon>Metazoa</taxon>
        <taxon>Chordata</taxon>
        <taxon>Craniata</taxon>
        <taxon>Vertebrata</taxon>
        <taxon>Euteleostomi</taxon>
        <taxon>Amphibia</taxon>
        <taxon>Batrachia</taxon>
        <taxon>Anura</taxon>
        <taxon>Pipoidea</taxon>
        <taxon>Pipidae</taxon>
        <taxon>Xenopodinae</taxon>
        <taxon>Xenopus</taxon>
        <taxon>Silurana</taxon>
    </lineage>
</organism>
<dbReference type="Xenbase" id="XB-GENE-6462768">
    <property type="gene designation" value="ccdc34"/>
</dbReference>
<accession>A0A6I8PR30</accession>
<dbReference type="RefSeq" id="XP_004913515.1">
    <property type="nucleotide sequence ID" value="XM_004913458.4"/>
</dbReference>
<evidence type="ECO:0000259" key="2">
    <source>
        <dbReference type="Pfam" id="PF13904"/>
    </source>
</evidence>
<evidence type="ECO:0000313" key="5">
    <source>
        <dbReference type="RefSeq" id="XP_002937720.1"/>
    </source>
</evidence>
<dbReference type="RefSeq" id="XP_031756383.1">
    <property type="nucleotide sequence ID" value="XM_031900523.1"/>
</dbReference>
<dbReference type="RefSeq" id="XP_002937720.1">
    <property type="nucleotide sequence ID" value="XM_002937674.5"/>
</dbReference>
<feature type="region of interest" description="Disordered" evidence="1">
    <location>
        <begin position="288"/>
        <end position="337"/>
    </location>
</feature>